<dbReference type="EMBL" id="CP012333">
    <property type="protein sequence ID" value="AKU94935.1"/>
    <property type="molecule type" value="Genomic_DNA"/>
</dbReference>
<accession>A0A0K1PN18</accession>
<evidence type="ECO:0000313" key="3">
    <source>
        <dbReference type="Proteomes" id="UP000064967"/>
    </source>
</evidence>
<feature type="region of interest" description="Disordered" evidence="1">
    <location>
        <begin position="143"/>
        <end position="224"/>
    </location>
</feature>
<feature type="compositionally biased region" description="Basic and acidic residues" evidence="1">
    <location>
        <begin position="19"/>
        <end position="30"/>
    </location>
</feature>
<name>A0A0K1PN18_9BACT</name>
<evidence type="ECO:0000313" key="2">
    <source>
        <dbReference type="EMBL" id="AKU94935.1"/>
    </source>
</evidence>
<keyword evidence="3" id="KW-1185">Reference proteome</keyword>
<reference evidence="2 3" key="1">
    <citation type="submission" date="2015-08" db="EMBL/GenBank/DDBJ databases">
        <authorList>
            <person name="Babu N.S."/>
            <person name="Beckwith C.J."/>
            <person name="Beseler K.G."/>
            <person name="Brison A."/>
            <person name="Carone J.V."/>
            <person name="Caskin T.P."/>
            <person name="Diamond M."/>
            <person name="Durham M.E."/>
            <person name="Foxe J.M."/>
            <person name="Go M."/>
            <person name="Henderson B.A."/>
            <person name="Jones I.B."/>
            <person name="McGettigan J.A."/>
            <person name="Micheletti S.J."/>
            <person name="Nasrallah M.E."/>
            <person name="Ortiz D."/>
            <person name="Piller C.R."/>
            <person name="Privatt S.R."/>
            <person name="Schneider S.L."/>
            <person name="Sharp S."/>
            <person name="Smith T.C."/>
            <person name="Stanton J.D."/>
            <person name="Ullery H.E."/>
            <person name="Wilson R.J."/>
            <person name="Serrano M.G."/>
            <person name="Buck G."/>
            <person name="Lee V."/>
            <person name="Wang Y."/>
            <person name="Carvalho R."/>
            <person name="Voegtly L."/>
            <person name="Shi R."/>
            <person name="Duckworth R."/>
            <person name="Johnson A."/>
            <person name="Loviza R."/>
            <person name="Walstead R."/>
            <person name="Shah Z."/>
            <person name="Kiflezghi M."/>
            <person name="Wade K."/>
            <person name="Ball S.L."/>
            <person name="Bradley K.W."/>
            <person name="Asai D.J."/>
            <person name="Bowman C.A."/>
            <person name="Russell D.A."/>
            <person name="Pope W.H."/>
            <person name="Jacobs-Sera D."/>
            <person name="Hendrix R.W."/>
            <person name="Hatfull G.F."/>
        </authorList>
    </citation>
    <scope>NUCLEOTIDE SEQUENCE [LARGE SCALE GENOMIC DNA]</scope>
    <source>
        <strain evidence="2 3">DSM 27648</strain>
    </source>
</reference>
<dbReference type="KEGG" id="llu:AKJ09_01599"/>
<protein>
    <submittedName>
        <fullName evidence="2">Uncharacterized protein</fullName>
    </submittedName>
</protein>
<dbReference type="RefSeq" id="WP_146646468.1">
    <property type="nucleotide sequence ID" value="NZ_CP012333.1"/>
</dbReference>
<dbReference type="STRING" id="1391654.AKJ09_01599"/>
<dbReference type="Proteomes" id="UP000064967">
    <property type="component" value="Chromosome"/>
</dbReference>
<proteinExistence type="predicted"/>
<gene>
    <name evidence="2" type="ORF">AKJ09_01599</name>
</gene>
<dbReference type="AlphaFoldDB" id="A0A0K1PN18"/>
<feature type="compositionally biased region" description="Polar residues" evidence="1">
    <location>
        <begin position="43"/>
        <end position="53"/>
    </location>
</feature>
<evidence type="ECO:0000256" key="1">
    <source>
        <dbReference type="SAM" id="MobiDB-lite"/>
    </source>
</evidence>
<sequence>MCTETPEQRAAANEQSRQSAEREAEARRNAYFESGTDEGGQSLHASSDATHAAQQCPDDPIARFGKRVEAYDRPIQPDPVGNAVAATVVGGLILGPAAAAKNALKLGVEANVPMVLEQTVGKIPGAVLQNAAKAALTEKAKESLAGATQSSQSTPGSPPSASATTTSSKAGWSIGATSAEPPAANQSQSMPAEQPHGQDRVPLAPGQVPFRIPELPQEAVSIKG</sequence>
<feature type="compositionally biased region" description="Low complexity" evidence="1">
    <location>
        <begin position="143"/>
        <end position="168"/>
    </location>
</feature>
<organism evidence="2 3">
    <name type="scientific">Labilithrix luteola</name>
    <dbReference type="NCBI Taxonomy" id="1391654"/>
    <lineage>
        <taxon>Bacteria</taxon>
        <taxon>Pseudomonadati</taxon>
        <taxon>Myxococcota</taxon>
        <taxon>Polyangia</taxon>
        <taxon>Polyangiales</taxon>
        <taxon>Labilitrichaceae</taxon>
        <taxon>Labilithrix</taxon>
    </lineage>
</organism>
<feature type="region of interest" description="Disordered" evidence="1">
    <location>
        <begin position="1"/>
        <end position="57"/>
    </location>
</feature>